<sequence>MHPGMRPAFLSHHQPYQLPYHDHNVQHLHDQLLIQGMIQFGPFDPLYQQHHFPVEEEPPHPLICMTSDVKPRLRWTPELHGRFVDAVDHLGGPFICSFNSFSSRLRGYTKGYHECDADERTHSLPVEESLTGIRKRANSATTPPVGPGSSSVPSDINEYVRSRKSSQTKLNALTHCFSFSIAKVSHLSIPFLFVLASSFQPLQVPRHSSIESFDNYMASLGYIPTLCSDGFAELGKGGGEGLRDSDEDPSLAYLNLDVGEMSTHRNGVTGDDSGWVAGEFPLEG</sequence>
<reference evidence="1" key="1">
    <citation type="submission" date="2022-02" db="EMBL/GenBank/DDBJ databases">
        <title>Plant Genome Project.</title>
        <authorList>
            <person name="Zhang R.-G."/>
        </authorList>
    </citation>
    <scope>NUCLEOTIDE SEQUENCE</scope>
    <source>
        <strain evidence="1">AT1</strain>
    </source>
</reference>
<proteinExistence type="predicted"/>
<gene>
    <name evidence="1" type="ORF">RHMOL_Rhmol04G0050600</name>
</gene>
<comment type="caution">
    <text evidence="1">The sequence shown here is derived from an EMBL/GenBank/DDBJ whole genome shotgun (WGS) entry which is preliminary data.</text>
</comment>
<organism evidence="1 2">
    <name type="scientific">Rhododendron molle</name>
    <name type="common">Chinese azalea</name>
    <name type="synonym">Azalea mollis</name>
    <dbReference type="NCBI Taxonomy" id="49168"/>
    <lineage>
        <taxon>Eukaryota</taxon>
        <taxon>Viridiplantae</taxon>
        <taxon>Streptophyta</taxon>
        <taxon>Embryophyta</taxon>
        <taxon>Tracheophyta</taxon>
        <taxon>Spermatophyta</taxon>
        <taxon>Magnoliopsida</taxon>
        <taxon>eudicotyledons</taxon>
        <taxon>Gunneridae</taxon>
        <taxon>Pentapetalae</taxon>
        <taxon>asterids</taxon>
        <taxon>Ericales</taxon>
        <taxon>Ericaceae</taxon>
        <taxon>Ericoideae</taxon>
        <taxon>Rhodoreae</taxon>
        <taxon>Rhododendron</taxon>
    </lineage>
</organism>
<keyword evidence="2" id="KW-1185">Reference proteome</keyword>
<protein>
    <submittedName>
        <fullName evidence="1">Uncharacterized protein</fullName>
    </submittedName>
</protein>
<evidence type="ECO:0000313" key="2">
    <source>
        <dbReference type="Proteomes" id="UP001062846"/>
    </source>
</evidence>
<accession>A0ACC0NX76</accession>
<evidence type="ECO:0000313" key="1">
    <source>
        <dbReference type="EMBL" id="KAI8557947.1"/>
    </source>
</evidence>
<dbReference type="Proteomes" id="UP001062846">
    <property type="component" value="Chromosome 4"/>
</dbReference>
<dbReference type="EMBL" id="CM046391">
    <property type="protein sequence ID" value="KAI8557947.1"/>
    <property type="molecule type" value="Genomic_DNA"/>
</dbReference>
<name>A0ACC0NX76_RHOML</name>